<proteinExistence type="predicted"/>
<sequence>MSAILGNSDQFTIAIRYQDKANYTKEENKRFMKKVSNNVTYLRIQDVYEFHKPYLQKLFTQYQIYNELYKSQLEKEFPKLFIEIDKFLNIVTPEENYKDVILSKMVSKLLRMK</sequence>
<comment type="caution">
    <text evidence="1">The sequence shown here is derived from an EMBL/GenBank/DDBJ whole genome shotgun (WGS) entry which is preliminary data.</text>
</comment>
<gene>
    <name evidence="1" type="ORF">KEH51_23455</name>
</gene>
<name>A0A941JBK9_9BACI</name>
<dbReference type="EMBL" id="JAGTPW010000054">
    <property type="protein sequence ID" value="MBR8645869.1"/>
    <property type="molecule type" value="Genomic_DNA"/>
</dbReference>
<evidence type="ECO:0000313" key="1">
    <source>
        <dbReference type="EMBL" id="MBR8645869.1"/>
    </source>
</evidence>
<protein>
    <submittedName>
        <fullName evidence="1">Uncharacterized protein</fullName>
    </submittedName>
</protein>
<dbReference type="AlphaFoldDB" id="A0A941JBK9"/>
<organism evidence="1 2">
    <name type="scientific">Peribacillus frigoritolerans</name>
    <dbReference type="NCBI Taxonomy" id="450367"/>
    <lineage>
        <taxon>Bacteria</taxon>
        <taxon>Bacillati</taxon>
        <taxon>Bacillota</taxon>
        <taxon>Bacilli</taxon>
        <taxon>Bacillales</taxon>
        <taxon>Bacillaceae</taxon>
        <taxon>Peribacillus</taxon>
    </lineage>
</organism>
<reference evidence="1" key="1">
    <citation type="submission" date="2021-04" db="EMBL/GenBank/DDBJ databases">
        <title>Whole genome sequencing of Enterococci isolates from hospitalized patients.</title>
        <authorList>
            <person name="Ogoti B.M."/>
            <person name="Onyambu F.G."/>
        </authorList>
    </citation>
    <scope>NUCLEOTIDE SEQUENCE</scope>
    <source>
        <strain evidence="1">242</strain>
    </source>
</reference>
<accession>A0A941JBK9</accession>
<dbReference type="Proteomes" id="UP000680045">
    <property type="component" value="Unassembled WGS sequence"/>
</dbReference>
<evidence type="ECO:0000313" key="2">
    <source>
        <dbReference type="Proteomes" id="UP000680045"/>
    </source>
</evidence>